<protein>
    <recommendedName>
        <fullName evidence="4">UspA domain-containing protein</fullName>
    </recommendedName>
</protein>
<feature type="domain" description="UspA" evidence="4">
    <location>
        <begin position="228"/>
        <end position="368"/>
    </location>
</feature>
<dbReference type="Gene3D" id="3.40.50.620">
    <property type="entry name" value="HUPs"/>
    <property type="match status" value="2"/>
</dbReference>
<proteinExistence type="inferred from homology"/>
<evidence type="ECO:0000313" key="5">
    <source>
        <dbReference type="EMBL" id="KAF4702339.1"/>
    </source>
</evidence>
<feature type="domain" description="UspA" evidence="4">
    <location>
        <begin position="119"/>
        <end position="175"/>
    </location>
</feature>
<dbReference type="InterPro" id="IPR014729">
    <property type="entry name" value="Rossmann-like_a/b/a_fold"/>
</dbReference>
<comment type="similarity">
    <text evidence="1">Belongs to the universal stress protein A family.</text>
</comment>
<accession>A0A7J6Q1F7</accession>
<evidence type="ECO:0000256" key="1">
    <source>
        <dbReference type="ARBA" id="ARBA00008791"/>
    </source>
</evidence>
<dbReference type="Proteomes" id="UP000553632">
    <property type="component" value="Unassembled WGS sequence"/>
</dbReference>
<dbReference type="PANTHER" id="PTHR46268">
    <property type="entry name" value="STRESS RESPONSE PROTEIN NHAX"/>
    <property type="match status" value="1"/>
</dbReference>
<evidence type="ECO:0000259" key="4">
    <source>
        <dbReference type="Pfam" id="PF00582"/>
    </source>
</evidence>
<sequence>MVLTLSNTIVITCYTVACFTRCCQQGVGISKHPRLGARLLLCTRSNHHESTGGANPCGSEVALSSIFGLVSSWNRHPDTISINGYHVPTKQESSTESNDYKRRFNTIATGYPQLDTTFDVAEATKDIRDTLMEYCGEIEPDLVAIGSGGSTHYLKLASLVEYVVRESPCDVLVVRENESTTSTAVPNTEDSEISEPEDSGDVAEFAEPTIKCDPKAVLPGMHNNRPMKVLVCFGSNNWEDSVEALRAAMRLCRPGDEVQLVTTPDFSAGGNAIHVVAPPHEEGTASIEDILMGDLKEVMDDLKTDDLIISSKVLQASPLPAAAMCEYAESENVDIIATGYGGHSHLFHPNSFPFYIAHKAHCSVLVARQPAQSEQQSDEQEKERTVQYATIQEGNHDDDKLKMYHQQQQHQPAAATS</sequence>
<dbReference type="OMA" id="TRSNHHE"/>
<dbReference type="CDD" id="cd00293">
    <property type="entry name" value="USP-like"/>
    <property type="match status" value="1"/>
</dbReference>
<dbReference type="SUPFAM" id="SSF52402">
    <property type="entry name" value="Adenine nucleotide alpha hydrolases-like"/>
    <property type="match status" value="2"/>
</dbReference>
<name>A0A7J6Q1F7_PEROL</name>
<evidence type="ECO:0000313" key="6">
    <source>
        <dbReference type="Proteomes" id="UP000553632"/>
    </source>
</evidence>
<evidence type="ECO:0000256" key="2">
    <source>
        <dbReference type="SAM" id="MobiDB-lite"/>
    </source>
</evidence>
<dbReference type="AlphaFoldDB" id="A0A7J6Q1F7"/>
<dbReference type="InterPro" id="IPR006016">
    <property type="entry name" value="UspA"/>
</dbReference>
<comment type="caution">
    <text evidence="5">The sequence shown here is derived from an EMBL/GenBank/DDBJ whole genome shotgun (WGS) entry which is preliminary data.</text>
</comment>
<feature type="region of interest" description="Disordered" evidence="2">
    <location>
        <begin position="370"/>
        <end position="417"/>
    </location>
</feature>
<gene>
    <name evidence="5" type="ORF">FOZ63_025026</name>
</gene>
<feature type="region of interest" description="Disordered" evidence="2">
    <location>
        <begin position="178"/>
        <end position="198"/>
    </location>
</feature>
<feature type="compositionally biased region" description="Polar residues" evidence="2">
    <location>
        <begin position="179"/>
        <end position="188"/>
    </location>
</feature>
<keyword evidence="3" id="KW-0732">Signal</keyword>
<feature type="compositionally biased region" description="Acidic residues" evidence="2">
    <location>
        <begin position="189"/>
        <end position="198"/>
    </location>
</feature>
<organism evidence="5 6">
    <name type="scientific">Perkinsus olseni</name>
    <name type="common">Perkinsus atlanticus</name>
    <dbReference type="NCBI Taxonomy" id="32597"/>
    <lineage>
        <taxon>Eukaryota</taxon>
        <taxon>Sar</taxon>
        <taxon>Alveolata</taxon>
        <taxon>Perkinsozoa</taxon>
        <taxon>Perkinsea</taxon>
        <taxon>Perkinsida</taxon>
        <taxon>Perkinsidae</taxon>
        <taxon>Perkinsus</taxon>
    </lineage>
</organism>
<keyword evidence="6" id="KW-1185">Reference proteome</keyword>
<evidence type="ECO:0000256" key="3">
    <source>
        <dbReference type="SAM" id="SignalP"/>
    </source>
</evidence>
<dbReference type="EMBL" id="JABANO010036126">
    <property type="protein sequence ID" value="KAF4702339.1"/>
    <property type="molecule type" value="Genomic_DNA"/>
</dbReference>
<reference evidence="5 6" key="1">
    <citation type="submission" date="2020-04" db="EMBL/GenBank/DDBJ databases">
        <title>Perkinsus olseni comparative genomics.</title>
        <authorList>
            <person name="Bogema D.R."/>
        </authorList>
    </citation>
    <scope>NUCLEOTIDE SEQUENCE [LARGE SCALE GENOMIC DNA]</scope>
    <source>
        <strain evidence="5 6">ATCC PRA-207</strain>
    </source>
</reference>
<dbReference type="Pfam" id="PF00582">
    <property type="entry name" value="Usp"/>
    <property type="match status" value="2"/>
</dbReference>
<dbReference type="PANTHER" id="PTHR46268:SF6">
    <property type="entry name" value="UNIVERSAL STRESS PROTEIN UP12"/>
    <property type="match status" value="1"/>
</dbReference>
<feature type="signal peptide" evidence="3">
    <location>
        <begin position="1"/>
        <end position="18"/>
    </location>
</feature>
<feature type="chain" id="PRO_5029714923" description="UspA domain-containing protein" evidence="3">
    <location>
        <begin position="19"/>
        <end position="417"/>
    </location>
</feature>